<gene>
    <name evidence="1" type="ORF">RRG08_037066</name>
</gene>
<comment type="caution">
    <text evidence="1">The sequence shown here is derived from an EMBL/GenBank/DDBJ whole genome shotgun (WGS) entry which is preliminary data.</text>
</comment>
<evidence type="ECO:0000313" key="2">
    <source>
        <dbReference type="Proteomes" id="UP001283361"/>
    </source>
</evidence>
<name>A0AAE0ZW86_9GAST</name>
<dbReference type="EMBL" id="JAWDGP010003199">
    <property type="protein sequence ID" value="KAK3776560.1"/>
    <property type="molecule type" value="Genomic_DNA"/>
</dbReference>
<keyword evidence="2" id="KW-1185">Reference proteome</keyword>
<organism evidence="1 2">
    <name type="scientific">Elysia crispata</name>
    <name type="common">lettuce slug</name>
    <dbReference type="NCBI Taxonomy" id="231223"/>
    <lineage>
        <taxon>Eukaryota</taxon>
        <taxon>Metazoa</taxon>
        <taxon>Spiralia</taxon>
        <taxon>Lophotrochozoa</taxon>
        <taxon>Mollusca</taxon>
        <taxon>Gastropoda</taxon>
        <taxon>Heterobranchia</taxon>
        <taxon>Euthyneura</taxon>
        <taxon>Panpulmonata</taxon>
        <taxon>Sacoglossa</taxon>
        <taxon>Placobranchoidea</taxon>
        <taxon>Plakobranchidae</taxon>
        <taxon>Elysia</taxon>
    </lineage>
</organism>
<accession>A0AAE0ZW86</accession>
<reference evidence="1" key="1">
    <citation type="journal article" date="2023" name="G3 (Bethesda)">
        <title>A reference genome for the long-term kleptoplast-retaining sea slug Elysia crispata morphotype clarki.</title>
        <authorList>
            <person name="Eastman K.E."/>
            <person name="Pendleton A.L."/>
            <person name="Shaikh M.A."/>
            <person name="Suttiyut T."/>
            <person name="Ogas R."/>
            <person name="Tomko P."/>
            <person name="Gavelis G."/>
            <person name="Widhalm J.R."/>
            <person name="Wisecaver J.H."/>
        </authorList>
    </citation>
    <scope>NUCLEOTIDE SEQUENCE</scope>
    <source>
        <strain evidence="1">ECLA1</strain>
    </source>
</reference>
<proteinExistence type="predicted"/>
<dbReference type="Proteomes" id="UP001283361">
    <property type="component" value="Unassembled WGS sequence"/>
</dbReference>
<sequence>MSEYRRIISTRPRWTMHGCYRPTLVRDVINKSGALHRWYNHVLGLGSSGSRHRTEMGKTPGYIRDSLSTRITVLRDYIAPRFKTGVRAGWLRGLTQVSRGHTLS</sequence>
<evidence type="ECO:0000313" key="1">
    <source>
        <dbReference type="EMBL" id="KAK3776560.1"/>
    </source>
</evidence>
<protein>
    <submittedName>
        <fullName evidence="1">Uncharacterized protein</fullName>
    </submittedName>
</protein>
<dbReference type="AlphaFoldDB" id="A0AAE0ZW86"/>